<evidence type="ECO:0000313" key="1">
    <source>
        <dbReference type="EMBL" id="KAL0820020.1"/>
    </source>
</evidence>
<dbReference type="AlphaFoldDB" id="A0ABD0SJK6"/>
<dbReference type="PANTHER" id="PTHR47027:SF25">
    <property type="entry name" value="REVERSE TRANSCRIPTASE DOMAIN-CONTAINING PROTEIN"/>
    <property type="match status" value="1"/>
</dbReference>
<organism evidence="1 2">
    <name type="scientific">Loxostege sticticalis</name>
    <name type="common">Beet webworm moth</name>
    <dbReference type="NCBI Taxonomy" id="481309"/>
    <lineage>
        <taxon>Eukaryota</taxon>
        <taxon>Metazoa</taxon>
        <taxon>Ecdysozoa</taxon>
        <taxon>Arthropoda</taxon>
        <taxon>Hexapoda</taxon>
        <taxon>Insecta</taxon>
        <taxon>Pterygota</taxon>
        <taxon>Neoptera</taxon>
        <taxon>Endopterygota</taxon>
        <taxon>Lepidoptera</taxon>
        <taxon>Glossata</taxon>
        <taxon>Ditrysia</taxon>
        <taxon>Pyraloidea</taxon>
        <taxon>Crambidae</taxon>
        <taxon>Pyraustinae</taxon>
        <taxon>Loxostege</taxon>
    </lineage>
</organism>
<gene>
    <name evidence="1" type="ORF">ABMA28_005979</name>
</gene>
<reference evidence="1 2" key="1">
    <citation type="submission" date="2024-06" db="EMBL/GenBank/DDBJ databases">
        <title>A chromosome-level genome assembly of beet webworm, Loxostege sticticalis.</title>
        <authorList>
            <person name="Zhang Y."/>
        </authorList>
    </citation>
    <scope>NUCLEOTIDE SEQUENCE [LARGE SCALE GENOMIC DNA]</scope>
    <source>
        <strain evidence="1">AQ028</strain>
        <tissue evidence="1">Male pupae</tissue>
    </source>
</reference>
<proteinExistence type="predicted"/>
<name>A0ABD0SJK6_LOXSC</name>
<protein>
    <recommendedName>
        <fullName evidence="3">Endonuclease-reverse transcriptase</fullName>
    </recommendedName>
</protein>
<evidence type="ECO:0000313" key="2">
    <source>
        <dbReference type="Proteomes" id="UP001549921"/>
    </source>
</evidence>
<dbReference type="Proteomes" id="UP001549921">
    <property type="component" value="Unassembled WGS sequence"/>
</dbReference>
<dbReference type="EMBL" id="JBEDNZ010000019">
    <property type="protein sequence ID" value="KAL0820020.1"/>
    <property type="molecule type" value="Genomic_DNA"/>
</dbReference>
<dbReference type="PANTHER" id="PTHR47027">
    <property type="entry name" value="REVERSE TRANSCRIPTASE DOMAIN-CONTAINING PROTEIN"/>
    <property type="match status" value="1"/>
</dbReference>
<evidence type="ECO:0008006" key="3">
    <source>
        <dbReference type="Google" id="ProtNLM"/>
    </source>
</evidence>
<accession>A0ABD0SJK6</accession>
<sequence>MGLNINVAKTKYLLISKKLKHDSKLFVGTEVVEKVDKFKYLGSWMNENGDHAQEIKVRIEMARSTFFKMSGVLCDRDLSLDLRLRIMRCYVFSVLLYGVETWTLTQNITRKLEAFEMWVYRRILKISWRDRVTNIEVLNRLKKKTELINTIKRRKLSYFGHIMRNDKYRMLQLVIQGKIAGKRSVGRRRHSWLKNLREWFGCSTTSLFRAAASKVKIALMLSNLR</sequence>
<comment type="caution">
    <text evidence="1">The sequence shown here is derived from an EMBL/GenBank/DDBJ whole genome shotgun (WGS) entry which is preliminary data.</text>
</comment>